<proteinExistence type="predicted"/>
<dbReference type="Pfam" id="PF25907">
    <property type="entry name" value="DUF7962"/>
    <property type="match status" value="1"/>
</dbReference>
<accession>A0A6A5QLT3</accession>
<evidence type="ECO:0000313" key="3">
    <source>
        <dbReference type="EMBL" id="KAF1915838.1"/>
    </source>
</evidence>
<dbReference type="OrthoDB" id="202840at2759"/>
<reference evidence="3" key="1">
    <citation type="journal article" date="2020" name="Stud. Mycol.">
        <title>101 Dothideomycetes genomes: a test case for predicting lifestyles and emergence of pathogens.</title>
        <authorList>
            <person name="Haridas S."/>
            <person name="Albert R."/>
            <person name="Binder M."/>
            <person name="Bloem J."/>
            <person name="Labutti K."/>
            <person name="Salamov A."/>
            <person name="Andreopoulos B."/>
            <person name="Baker S."/>
            <person name="Barry K."/>
            <person name="Bills G."/>
            <person name="Bluhm B."/>
            <person name="Cannon C."/>
            <person name="Castanera R."/>
            <person name="Culley D."/>
            <person name="Daum C."/>
            <person name="Ezra D."/>
            <person name="Gonzalez J."/>
            <person name="Henrissat B."/>
            <person name="Kuo A."/>
            <person name="Liang C."/>
            <person name="Lipzen A."/>
            <person name="Lutzoni F."/>
            <person name="Magnuson J."/>
            <person name="Mondo S."/>
            <person name="Nolan M."/>
            <person name="Ohm R."/>
            <person name="Pangilinan J."/>
            <person name="Park H.-J."/>
            <person name="Ramirez L."/>
            <person name="Alfaro M."/>
            <person name="Sun H."/>
            <person name="Tritt A."/>
            <person name="Yoshinaga Y."/>
            <person name="Zwiers L.-H."/>
            <person name="Turgeon B."/>
            <person name="Goodwin S."/>
            <person name="Spatafora J."/>
            <person name="Crous P."/>
            <person name="Grigoriev I."/>
        </authorList>
    </citation>
    <scope>NUCLEOTIDE SEQUENCE</scope>
    <source>
        <strain evidence="3">HMLAC05119</strain>
    </source>
</reference>
<evidence type="ECO:0000259" key="1">
    <source>
        <dbReference type="Pfam" id="PF13417"/>
    </source>
</evidence>
<evidence type="ECO:0000259" key="2">
    <source>
        <dbReference type="Pfam" id="PF25907"/>
    </source>
</evidence>
<dbReference type="SUPFAM" id="SSF47616">
    <property type="entry name" value="GST C-terminal domain-like"/>
    <property type="match status" value="1"/>
</dbReference>
<dbReference type="Pfam" id="PF13417">
    <property type="entry name" value="GST_N_3"/>
    <property type="match status" value="1"/>
</dbReference>
<dbReference type="InterPro" id="IPR058268">
    <property type="entry name" value="DUF7962"/>
</dbReference>
<dbReference type="SUPFAM" id="SSF52833">
    <property type="entry name" value="Thioredoxin-like"/>
    <property type="match status" value="1"/>
</dbReference>
<dbReference type="InterPro" id="IPR036249">
    <property type="entry name" value="Thioredoxin-like_sf"/>
</dbReference>
<dbReference type="InterPro" id="IPR004045">
    <property type="entry name" value="Glutathione_S-Trfase_N"/>
</dbReference>
<dbReference type="InterPro" id="IPR036282">
    <property type="entry name" value="Glutathione-S-Trfase_C_sf"/>
</dbReference>
<dbReference type="Gene3D" id="3.40.30.110">
    <property type="match status" value="2"/>
</dbReference>
<feature type="domain" description="GST N-terminal" evidence="1">
    <location>
        <begin position="9"/>
        <end position="79"/>
    </location>
</feature>
<protein>
    <submittedName>
        <fullName evidence="3">Uncharacterized protein</fullName>
    </submittedName>
</protein>
<feature type="domain" description="DUF7962" evidence="2">
    <location>
        <begin position="117"/>
        <end position="228"/>
    </location>
</feature>
<keyword evidence="4" id="KW-1185">Reference proteome</keyword>
<dbReference type="Proteomes" id="UP000800096">
    <property type="component" value="Unassembled WGS sequence"/>
</dbReference>
<evidence type="ECO:0000313" key="4">
    <source>
        <dbReference type="Proteomes" id="UP000800096"/>
    </source>
</evidence>
<sequence length="323" mass="36487">MSTASDIVLYNYAFSPHGKRISAYLALRGIEYALCEQPFTMPRPDLALLPVHYRRIPILAVGRDIYLDTRLILRVLESLPHVASPRLGASTGRDKFVEKLLEKYIIEGPVFAMAGGLVPVDVAQDPTFKKDRQGMLGRTWEQEELEEGRGECLNYIRNLFDFYESTIFEDGRHWVLGSQGPKLADIEAIFMLDFVDGMQLPQDVISDKIFPRVYAWFERYRAAVDEAKSKAAQPAVLNGQDAAKRIRMSELELSQTVFDGADPAGLKEGTDVEIYPADWVTEHRDRGRLVALSADEVTIAVESREAVEIRIHAPRTGFKIREI</sequence>
<organism evidence="3 4">
    <name type="scientific">Ampelomyces quisqualis</name>
    <name type="common">Powdery mildew agent</name>
    <dbReference type="NCBI Taxonomy" id="50730"/>
    <lineage>
        <taxon>Eukaryota</taxon>
        <taxon>Fungi</taxon>
        <taxon>Dikarya</taxon>
        <taxon>Ascomycota</taxon>
        <taxon>Pezizomycotina</taxon>
        <taxon>Dothideomycetes</taxon>
        <taxon>Pleosporomycetidae</taxon>
        <taxon>Pleosporales</taxon>
        <taxon>Pleosporineae</taxon>
        <taxon>Phaeosphaeriaceae</taxon>
        <taxon>Ampelomyces</taxon>
    </lineage>
</organism>
<dbReference type="EMBL" id="ML979135">
    <property type="protein sequence ID" value="KAF1915838.1"/>
    <property type="molecule type" value="Genomic_DNA"/>
</dbReference>
<name>A0A6A5QLT3_AMPQU</name>
<gene>
    <name evidence="3" type="ORF">BDU57DRAFT_515600</name>
</gene>
<dbReference type="AlphaFoldDB" id="A0A6A5QLT3"/>